<proteinExistence type="predicted"/>
<evidence type="ECO:0000313" key="4">
    <source>
        <dbReference type="Proteomes" id="UP000728106"/>
    </source>
</evidence>
<evidence type="ECO:0000313" key="2">
    <source>
        <dbReference type="EMBL" id="MBJ7632803.1"/>
    </source>
</evidence>
<dbReference type="EMBL" id="JAAOCX010000007">
    <property type="protein sequence ID" value="MBJ7632803.1"/>
    <property type="molecule type" value="Genomic_DNA"/>
</dbReference>
<dbReference type="Proteomes" id="UP000728106">
    <property type="component" value="Unassembled WGS sequence"/>
</dbReference>
<evidence type="ECO:0000313" key="3">
    <source>
        <dbReference type="EMBL" id="MBJ7639286.1"/>
    </source>
</evidence>
<comment type="caution">
    <text evidence="3">The sequence shown here is derived from an EMBL/GenBank/DDBJ whole genome shotgun (WGS) entry which is preliminary data.</text>
</comment>
<sequence>MPGEYEVNITNAFQNDLDEIHEYLSSNFSEEVTQRVMARLIADIERLETSPRLGIPLRNFHPELNTNAMRIVSEKHIIIYEIDEHCFVIDLLRLIRGERNYIQELFSK</sequence>
<dbReference type="Proteomes" id="UP000808038">
    <property type="component" value="Unassembled WGS sequence"/>
</dbReference>
<dbReference type="Pfam" id="PF05016">
    <property type="entry name" value="ParE_toxin"/>
    <property type="match status" value="1"/>
</dbReference>
<keyword evidence="4" id="KW-1185">Reference proteome</keyword>
<protein>
    <submittedName>
        <fullName evidence="3">Type II toxin-antitoxin system RelE/ParE family toxin</fullName>
    </submittedName>
</protein>
<accession>A0A4Z0RIN2</accession>
<dbReference type="EMBL" id="JAAOCP010000008">
    <property type="protein sequence ID" value="MBJ7639286.1"/>
    <property type="molecule type" value="Genomic_DNA"/>
</dbReference>
<reference evidence="3 4" key="2">
    <citation type="journal article" date="2021" name="Int. J. Food Microbiol.">
        <title>Safety demonstration of a microbial species for use in the food chain: Weissella confusa.</title>
        <authorList>
            <person name="Bourdichon F."/>
            <person name="Patrone V."/>
            <person name="Fontana A."/>
            <person name="Milani G."/>
            <person name="Morelli L."/>
        </authorList>
    </citation>
    <scope>NUCLEOTIDE SEQUENCE [LARGE SCALE GENOMIC DNA]</scope>
    <source>
        <strain evidence="2">CCUG 30943</strain>
        <strain evidence="3 4">CCUG 43002</strain>
    </source>
</reference>
<dbReference type="RefSeq" id="WP_003610604.1">
    <property type="nucleotide sequence ID" value="NZ_ALXH01000064.1"/>
</dbReference>
<dbReference type="Gene3D" id="3.30.2310.20">
    <property type="entry name" value="RelE-like"/>
    <property type="match status" value="1"/>
</dbReference>
<reference evidence="3" key="1">
    <citation type="submission" date="2020-02" db="EMBL/GenBank/DDBJ databases">
        <authorList>
            <person name="Fontana A."/>
            <person name="Patrone V."/>
            <person name="Morelli L."/>
        </authorList>
    </citation>
    <scope>NUCLEOTIDE SEQUENCE</scope>
    <source>
        <strain evidence="2">CCUG 30943</strain>
        <strain evidence="3">CCUG 43002</strain>
    </source>
</reference>
<dbReference type="AlphaFoldDB" id="A0A4Z0RIN2"/>
<keyword evidence="1" id="KW-1277">Toxin-antitoxin system</keyword>
<organism evidence="3 4">
    <name type="scientific">Weissella confusa</name>
    <name type="common">Lactobacillus confusus</name>
    <dbReference type="NCBI Taxonomy" id="1583"/>
    <lineage>
        <taxon>Bacteria</taxon>
        <taxon>Bacillati</taxon>
        <taxon>Bacillota</taxon>
        <taxon>Bacilli</taxon>
        <taxon>Lactobacillales</taxon>
        <taxon>Lactobacillaceae</taxon>
        <taxon>Weissella</taxon>
    </lineage>
</organism>
<evidence type="ECO:0000256" key="1">
    <source>
        <dbReference type="ARBA" id="ARBA00022649"/>
    </source>
</evidence>
<dbReference type="InterPro" id="IPR035093">
    <property type="entry name" value="RelE/ParE_toxin_dom_sf"/>
</dbReference>
<dbReference type="InterPro" id="IPR007712">
    <property type="entry name" value="RelE/ParE_toxin"/>
</dbReference>
<gene>
    <name evidence="3" type="ORF">HAU20_07810</name>
    <name evidence="2" type="ORF">HAU43_06865</name>
</gene>
<name>A0A4Z0RIN2_WEICO</name>